<name>A0A1I6LRD6_9BACT</name>
<keyword evidence="2" id="KW-1185">Reference proteome</keyword>
<proteinExistence type="predicted"/>
<organism evidence="1 2">
    <name type="scientific">Granulicella pectinivorans</name>
    <dbReference type="NCBI Taxonomy" id="474950"/>
    <lineage>
        <taxon>Bacteria</taxon>
        <taxon>Pseudomonadati</taxon>
        <taxon>Acidobacteriota</taxon>
        <taxon>Terriglobia</taxon>
        <taxon>Terriglobales</taxon>
        <taxon>Acidobacteriaceae</taxon>
        <taxon>Granulicella</taxon>
    </lineage>
</organism>
<protein>
    <submittedName>
        <fullName evidence="1">Uncharacterized protein</fullName>
    </submittedName>
</protein>
<reference evidence="1 2" key="1">
    <citation type="submission" date="2016-10" db="EMBL/GenBank/DDBJ databases">
        <authorList>
            <person name="de Groot N.N."/>
        </authorList>
    </citation>
    <scope>NUCLEOTIDE SEQUENCE [LARGE SCALE GENOMIC DNA]</scope>
    <source>
        <strain evidence="1 2">DSM 21001</strain>
    </source>
</reference>
<dbReference type="Proteomes" id="UP000199024">
    <property type="component" value="Unassembled WGS sequence"/>
</dbReference>
<gene>
    <name evidence="1" type="ORF">SAMN05421771_1157</name>
</gene>
<accession>A0A1I6LRD6</accession>
<evidence type="ECO:0000313" key="2">
    <source>
        <dbReference type="Proteomes" id="UP000199024"/>
    </source>
</evidence>
<sequence>MAFPLFIAYGLPGALTPVGEPLDGSPHRVRLRLR</sequence>
<dbReference type="EMBL" id="FOZL01000001">
    <property type="protein sequence ID" value="SFS06024.1"/>
    <property type="molecule type" value="Genomic_DNA"/>
</dbReference>
<dbReference type="AlphaFoldDB" id="A0A1I6LRD6"/>
<evidence type="ECO:0000313" key="1">
    <source>
        <dbReference type="EMBL" id="SFS06024.1"/>
    </source>
</evidence>